<gene>
    <name evidence="5" type="ORF">SAMN00790413_03985</name>
</gene>
<dbReference type="EMBL" id="FWWU01000001">
    <property type="protein sequence ID" value="SMB77889.1"/>
    <property type="molecule type" value="Genomic_DNA"/>
</dbReference>
<dbReference type="PANTHER" id="PTHR42756:SF1">
    <property type="entry name" value="TRANSCRIPTIONAL REPRESSOR OF EMRAB OPERON"/>
    <property type="match status" value="1"/>
</dbReference>
<dbReference type="SUPFAM" id="SSF46785">
    <property type="entry name" value="Winged helix' DNA-binding domain"/>
    <property type="match status" value="1"/>
</dbReference>
<sequence length="161" mass="18029">MSPLQDELQQRRPFRSLEEEAALNLARTMSLLEDQSVAFLRDHGLTPSQYNVLRILRGAGDEGLGRNEIGERMISRAPDITRLLDRMEAAGLVHRQRSTTDRRCVPTVITEKGRALVDALDKPNADMQHAHFGHLTAGQLHTLIETLTQIRERITSAVAAD</sequence>
<dbReference type="STRING" id="695939.SAMN00790413_03985"/>
<feature type="domain" description="HTH marR-type" evidence="4">
    <location>
        <begin position="18"/>
        <end position="152"/>
    </location>
</feature>
<reference evidence="5 6" key="1">
    <citation type="submission" date="2017-04" db="EMBL/GenBank/DDBJ databases">
        <authorList>
            <person name="Afonso C.L."/>
            <person name="Miller P.J."/>
            <person name="Scott M.A."/>
            <person name="Spackman E."/>
            <person name="Goraichik I."/>
            <person name="Dimitrov K.M."/>
            <person name="Suarez D.L."/>
            <person name="Swayne D.E."/>
        </authorList>
    </citation>
    <scope>NUCLEOTIDE SEQUENCE [LARGE SCALE GENOMIC DNA]</scope>
    <source>
        <strain evidence="5 6">KR-140</strain>
    </source>
</reference>
<evidence type="ECO:0000313" key="5">
    <source>
        <dbReference type="EMBL" id="SMB77889.1"/>
    </source>
</evidence>
<keyword evidence="2 5" id="KW-0238">DNA-binding</keyword>
<dbReference type="PANTHER" id="PTHR42756">
    <property type="entry name" value="TRANSCRIPTIONAL REGULATOR, MARR"/>
    <property type="match status" value="1"/>
</dbReference>
<name>A0A1W1U9Y5_9DEIO</name>
<evidence type="ECO:0000256" key="2">
    <source>
        <dbReference type="ARBA" id="ARBA00023125"/>
    </source>
</evidence>
<dbReference type="Gene3D" id="1.10.10.10">
    <property type="entry name" value="Winged helix-like DNA-binding domain superfamily/Winged helix DNA-binding domain"/>
    <property type="match status" value="1"/>
</dbReference>
<dbReference type="Proteomes" id="UP000192582">
    <property type="component" value="Unassembled WGS sequence"/>
</dbReference>
<protein>
    <submittedName>
        <fullName evidence="5">DNA-binding transcriptional regulator, MarR family</fullName>
    </submittedName>
</protein>
<evidence type="ECO:0000313" key="6">
    <source>
        <dbReference type="Proteomes" id="UP000192582"/>
    </source>
</evidence>
<dbReference type="Pfam" id="PF01047">
    <property type="entry name" value="MarR"/>
    <property type="match status" value="1"/>
</dbReference>
<dbReference type="AlphaFoldDB" id="A0A1W1U9Y5"/>
<keyword evidence="1" id="KW-0805">Transcription regulation</keyword>
<evidence type="ECO:0000256" key="1">
    <source>
        <dbReference type="ARBA" id="ARBA00023015"/>
    </source>
</evidence>
<accession>A0A1W1U9Y5</accession>
<dbReference type="SMART" id="SM00347">
    <property type="entry name" value="HTH_MARR"/>
    <property type="match status" value="1"/>
</dbReference>
<dbReference type="GO" id="GO:0003677">
    <property type="term" value="F:DNA binding"/>
    <property type="evidence" value="ECO:0007669"/>
    <property type="project" value="UniProtKB-KW"/>
</dbReference>
<dbReference type="OrthoDB" id="67994at2"/>
<evidence type="ECO:0000259" key="4">
    <source>
        <dbReference type="PROSITE" id="PS50995"/>
    </source>
</evidence>
<proteinExistence type="predicted"/>
<evidence type="ECO:0000256" key="3">
    <source>
        <dbReference type="ARBA" id="ARBA00023163"/>
    </source>
</evidence>
<dbReference type="RefSeq" id="WP_084045028.1">
    <property type="nucleotide sequence ID" value="NZ_FWWU01000001.1"/>
</dbReference>
<organism evidence="5 6">
    <name type="scientific">Deinococcus hopiensis KR-140</name>
    <dbReference type="NCBI Taxonomy" id="695939"/>
    <lineage>
        <taxon>Bacteria</taxon>
        <taxon>Thermotogati</taxon>
        <taxon>Deinococcota</taxon>
        <taxon>Deinococci</taxon>
        <taxon>Deinococcales</taxon>
        <taxon>Deinococcaceae</taxon>
        <taxon>Deinococcus</taxon>
    </lineage>
</organism>
<dbReference type="GO" id="GO:0003700">
    <property type="term" value="F:DNA-binding transcription factor activity"/>
    <property type="evidence" value="ECO:0007669"/>
    <property type="project" value="InterPro"/>
</dbReference>
<dbReference type="InterPro" id="IPR036390">
    <property type="entry name" value="WH_DNA-bd_sf"/>
</dbReference>
<dbReference type="InterPro" id="IPR036388">
    <property type="entry name" value="WH-like_DNA-bd_sf"/>
</dbReference>
<keyword evidence="6" id="KW-1185">Reference proteome</keyword>
<dbReference type="PROSITE" id="PS50995">
    <property type="entry name" value="HTH_MARR_2"/>
    <property type="match status" value="1"/>
</dbReference>
<dbReference type="InterPro" id="IPR000835">
    <property type="entry name" value="HTH_MarR-typ"/>
</dbReference>
<keyword evidence="3" id="KW-0804">Transcription</keyword>